<evidence type="ECO:0000313" key="3">
    <source>
        <dbReference type="Proteomes" id="UP000006251"/>
    </source>
</evidence>
<evidence type="ECO:0000313" key="2">
    <source>
        <dbReference type="EMBL" id="GAC27413.1"/>
    </source>
</evidence>
<dbReference type="Proteomes" id="UP000006251">
    <property type="component" value="Unassembled WGS sequence"/>
</dbReference>
<reference evidence="3" key="1">
    <citation type="journal article" date="2014" name="Environ. Microbiol.">
        <title>Comparative genomics of the marine bacterial genus Glaciecola reveals the high degree of genomic diversity and genomic characteristic for cold adaptation.</title>
        <authorList>
            <person name="Qin Q.L."/>
            <person name="Xie B.B."/>
            <person name="Yu Y."/>
            <person name="Shu Y.L."/>
            <person name="Rong J.C."/>
            <person name="Zhang Y.J."/>
            <person name="Zhao D.L."/>
            <person name="Chen X.L."/>
            <person name="Zhang X.Y."/>
            <person name="Chen B."/>
            <person name="Zhou B.C."/>
            <person name="Zhang Y.Z."/>
        </authorList>
    </citation>
    <scope>NUCLEOTIDE SEQUENCE [LARGE SCALE GENOMIC DNA]</scope>
    <source>
        <strain evidence="3">ACAM 615</strain>
    </source>
</reference>
<comment type="caution">
    <text evidence="2">The sequence shown here is derived from an EMBL/GenBank/DDBJ whole genome shotgun (WGS) entry which is preliminary data.</text>
</comment>
<accession>K6ZER0</accession>
<dbReference type="GO" id="GO:0005524">
    <property type="term" value="F:ATP binding"/>
    <property type="evidence" value="ECO:0007669"/>
    <property type="project" value="InterPro"/>
</dbReference>
<dbReference type="EMBL" id="BAEQ01000013">
    <property type="protein sequence ID" value="GAC27413.1"/>
    <property type="molecule type" value="Genomic_DNA"/>
</dbReference>
<protein>
    <recommendedName>
        <fullName evidence="1">IstB-like ATP-binding domain-containing protein</fullName>
    </recommendedName>
</protein>
<sequence>MKYYRLGQLLDELSVGHADGSYRQQLAQLAKKKLLILDDWGMEKLTARQANDLLDVMEDRYQNASTIIASQIPVNDWYSLIPNPTVVDALLDRLLHNSHRIELAGESMRKLDQSDHLG</sequence>
<proteinExistence type="predicted"/>
<dbReference type="STRING" id="1121922.GCA_000428905_02312"/>
<dbReference type="InterPro" id="IPR027417">
    <property type="entry name" value="P-loop_NTPase"/>
</dbReference>
<name>K6ZER0_9ALTE</name>
<feature type="domain" description="IstB-like ATP-binding" evidence="1">
    <location>
        <begin position="2"/>
        <end position="114"/>
    </location>
</feature>
<keyword evidence="3" id="KW-1185">Reference proteome</keyword>
<dbReference type="AlphaFoldDB" id="K6ZER0"/>
<dbReference type="Pfam" id="PF01695">
    <property type="entry name" value="IstB_IS21"/>
    <property type="match status" value="1"/>
</dbReference>
<dbReference type="Gene3D" id="3.40.50.300">
    <property type="entry name" value="P-loop containing nucleotide triphosphate hydrolases"/>
    <property type="match status" value="1"/>
</dbReference>
<dbReference type="InterPro" id="IPR002611">
    <property type="entry name" value="IstB_ATP-bd"/>
</dbReference>
<dbReference type="SUPFAM" id="SSF52540">
    <property type="entry name" value="P-loop containing nucleoside triphosphate hydrolases"/>
    <property type="match status" value="1"/>
</dbReference>
<gene>
    <name evidence="2" type="ORF">GPAL_0533</name>
</gene>
<evidence type="ECO:0000259" key="1">
    <source>
        <dbReference type="Pfam" id="PF01695"/>
    </source>
</evidence>
<organism evidence="2 3">
    <name type="scientific">Brumicola pallidula DSM 14239 = ACAM 615</name>
    <dbReference type="NCBI Taxonomy" id="1121922"/>
    <lineage>
        <taxon>Bacteria</taxon>
        <taxon>Pseudomonadati</taxon>
        <taxon>Pseudomonadota</taxon>
        <taxon>Gammaproteobacteria</taxon>
        <taxon>Alteromonadales</taxon>
        <taxon>Alteromonadaceae</taxon>
        <taxon>Brumicola</taxon>
    </lineage>
</organism>